<gene>
    <name evidence="2" type="ORF">SBF1_4140016</name>
</gene>
<proteinExistence type="predicted"/>
<protein>
    <recommendedName>
        <fullName evidence="1">Glycine-rich domain-containing protein</fullName>
    </recommendedName>
</protein>
<evidence type="ECO:0000259" key="1">
    <source>
        <dbReference type="Pfam" id="PF21722"/>
    </source>
</evidence>
<dbReference type="Proteomes" id="UP000238916">
    <property type="component" value="Unassembled WGS sequence"/>
</dbReference>
<accession>A0A2U3L948</accession>
<sequence>MYTVTTWQDRVAGSPGQFTATGSVPGNLTLTLNDSPSQVGTSVTAARMNNIETGISTLDGGHITGPITTVGLVGATAASRYVGATISGSPTIGTFEVGDFVVDQTGFIWICTTMGSPGTWGKPGNSGYQIITSTGIFIVPLGIVCIYVELIGGGGGGAGATGSIYAQGAAGGGAGGYAAGWLRVTPEQQITATIGSGGSAGIGSASGNGTAGSVGGNTTFLTFEAYGGGGSFPGAGAASIPGTGGIATRAPLVVIGQSGTQVSTPPGGIGGLSANGAFTYGQGGQGGSGQTNNIGTNGAIGSSGAIIVTW</sequence>
<dbReference type="OrthoDB" id="1955581at2"/>
<dbReference type="InterPro" id="IPR049304">
    <property type="entry name" value="Gly_rich_dom"/>
</dbReference>
<reference evidence="3" key="1">
    <citation type="submission" date="2018-02" db="EMBL/GenBank/DDBJ databases">
        <authorList>
            <person name="Hausmann B."/>
        </authorList>
    </citation>
    <scope>NUCLEOTIDE SEQUENCE [LARGE SCALE GENOMIC DNA]</scope>
    <source>
        <strain evidence="3">Peat soil MAG SbF1</strain>
    </source>
</reference>
<evidence type="ECO:0000313" key="3">
    <source>
        <dbReference type="Proteomes" id="UP000238916"/>
    </source>
</evidence>
<dbReference type="AlphaFoldDB" id="A0A2U3L948"/>
<dbReference type="Pfam" id="PF21722">
    <property type="entry name" value="Gly_rich_2"/>
    <property type="match status" value="1"/>
</dbReference>
<evidence type="ECO:0000313" key="2">
    <source>
        <dbReference type="EMBL" id="SPF48432.1"/>
    </source>
</evidence>
<feature type="domain" description="Glycine-rich" evidence="1">
    <location>
        <begin position="134"/>
        <end position="298"/>
    </location>
</feature>
<organism evidence="2 3">
    <name type="scientific">Candidatus Desulfosporosinus infrequens</name>
    <dbReference type="NCBI Taxonomy" id="2043169"/>
    <lineage>
        <taxon>Bacteria</taxon>
        <taxon>Bacillati</taxon>
        <taxon>Bacillota</taxon>
        <taxon>Clostridia</taxon>
        <taxon>Eubacteriales</taxon>
        <taxon>Desulfitobacteriaceae</taxon>
        <taxon>Desulfosporosinus</taxon>
    </lineage>
</organism>
<name>A0A2U3L948_9FIRM</name>
<dbReference type="EMBL" id="OMOF01000351">
    <property type="protein sequence ID" value="SPF48432.1"/>
    <property type="molecule type" value="Genomic_DNA"/>
</dbReference>